<comment type="caution">
    <text evidence="2">The sequence shown here is derived from an EMBL/GenBank/DDBJ whole genome shotgun (WGS) entry which is preliminary data.</text>
</comment>
<keyword evidence="1" id="KW-1133">Transmembrane helix</keyword>
<keyword evidence="1" id="KW-0472">Membrane</keyword>
<dbReference type="AlphaFoldDB" id="A0A318TIC7"/>
<proteinExistence type="predicted"/>
<name>A0A318TIC7_9HYPH</name>
<gene>
    <name evidence="2" type="ORF">C7477_106139</name>
</gene>
<keyword evidence="3" id="KW-1185">Reference proteome</keyword>
<dbReference type="RefSeq" id="WP_110750540.1">
    <property type="nucleotide sequence ID" value="NZ_QJTF01000006.1"/>
</dbReference>
<sequence length="61" mass="6610">MTRNQQGFIYAICFVLFGLVMGGIHWLLTGINGDFGMGVGVGFFVGIGLLFLASRNVRETP</sequence>
<evidence type="ECO:0000313" key="3">
    <source>
        <dbReference type="Proteomes" id="UP000247454"/>
    </source>
</evidence>
<dbReference type="OrthoDB" id="9949966at2"/>
<protein>
    <submittedName>
        <fullName evidence="2">Uncharacterized protein</fullName>
    </submittedName>
</protein>
<dbReference type="Proteomes" id="UP000247454">
    <property type="component" value="Unassembled WGS sequence"/>
</dbReference>
<evidence type="ECO:0000313" key="2">
    <source>
        <dbReference type="EMBL" id="PYE88766.1"/>
    </source>
</evidence>
<dbReference type="EMBL" id="QJTF01000006">
    <property type="protein sequence ID" value="PYE88766.1"/>
    <property type="molecule type" value="Genomic_DNA"/>
</dbReference>
<reference evidence="2 3" key="1">
    <citation type="submission" date="2018-06" db="EMBL/GenBank/DDBJ databases">
        <title>Genomic Encyclopedia of Type Strains, Phase III (KMG-III): the genomes of soil and plant-associated and newly described type strains.</title>
        <authorList>
            <person name="Whitman W."/>
        </authorList>
    </citation>
    <scope>NUCLEOTIDE SEQUENCE [LARGE SCALE GENOMIC DNA]</scope>
    <source>
        <strain evidence="2 3">ORS 1419</strain>
    </source>
</reference>
<feature type="transmembrane region" description="Helical" evidence="1">
    <location>
        <begin position="7"/>
        <end position="29"/>
    </location>
</feature>
<organism evidence="2 3">
    <name type="scientific">Phyllobacterium leguminum</name>
    <dbReference type="NCBI Taxonomy" id="314237"/>
    <lineage>
        <taxon>Bacteria</taxon>
        <taxon>Pseudomonadati</taxon>
        <taxon>Pseudomonadota</taxon>
        <taxon>Alphaproteobacteria</taxon>
        <taxon>Hyphomicrobiales</taxon>
        <taxon>Phyllobacteriaceae</taxon>
        <taxon>Phyllobacterium</taxon>
    </lineage>
</organism>
<keyword evidence="1" id="KW-0812">Transmembrane</keyword>
<accession>A0A318TIC7</accession>
<feature type="transmembrane region" description="Helical" evidence="1">
    <location>
        <begin position="35"/>
        <end position="53"/>
    </location>
</feature>
<evidence type="ECO:0000256" key="1">
    <source>
        <dbReference type="SAM" id="Phobius"/>
    </source>
</evidence>